<evidence type="ECO:0000313" key="1">
    <source>
        <dbReference type="EMBL" id="MBU3841938.1"/>
    </source>
</evidence>
<protein>
    <submittedName>
        <fullName evidence="1">M15 family metallopeptidase</fullName>
    </submittedName>
</protein>
<dbReference type="SUPFAM" id="SSF55166">
    <property type="entry name" value="Hedgehog/DD-peptidase"/>
    <property type="match status" value="1"/>
</dbReference>
<dbReference type="Gene3D" id="3.30.1380.10">
    <property type="match status" value="1"/>
</dbReference>
<dbReference type="AlphaFoldDB" id="A0A9E2KWU7"/>
<evidence type="ECO:0000313" key="2">
    <source>
        <dbReference type="Proteomes" id="UP000724657"/>
    </source>
</evidence>
<comment type="caution">
    <text evidence="1">The sequence shown here is derived from an EMBL/GenBank/DDBJ whole genome shotgun (WGS) entry which is preliminary data.</text>
</comment>
<reference evidence="1" key="1">
    <citation type="journal article" date="2021" name="PeerJ">
        <title>Extensive microbial diversity within the chicken gut microbiome revealed by metagenomics and culture.</title>
        <authorList>
            <person name="Gilroy R."/>
            <person name="Ravi A."/>
            <person name="Getino M."/>
            <person name="Pursley I."/>
            <person name="Horton D.L."/>
            <person name="Alikhan N.F."/>
            <person name="Baker D."/>
            <person name="Gharbi K."/>
            <person name="Hall N."/>
            <person name="Watson M."/>
            <person name="Adriaenssens E.M."/>
            <person name="Foster-Nyarko E."/>
            <person name="Jarju S."/>
            <person name="Secka A."/>
            <person name="Antonio M."/>
            <person name="Oren A."/>
            <person name="Chaudhuri R.R."/>
            <person name="La Ragione R."/>
            <person name="Hildebrand F."/>
            <person name="Pallen M.J."/>
        </authorList>
    </citation>
    <scope>NUCLEOTIDE SEQUENCE</scope>
    <source>
        <strain evidence="1">A6-441</strain>
    </source>
</reference>
<accession>A0A9E2KWU7</accession>
<sequence length="134" mass="15568">MYKFSQKSLKYLNECDDRLIRIANQAIKRIDFSVIDGARTEEEAKANQVKGTSWTNKSKHCRKPKSYAFDFIPYPFKSWNDLEGFEKVAKVLKEEAAKLGIKVRWGGDWNMNGKYDDEIARGSYDGGHFELMEE</sequence>
<dbReference type="Proteomes" id="UP000724657">
    <property type="component" value="Unassembled WGS sequence"/>
</dbReference>
<name>A0A9E2KWU7_9FUSO</name>
<dbReference type="InterPro" id="IPR009045">
    <property type="entry name" value="Zn_M74/Hedgehog-like"/>
</dbReference>
<organism evidence="1 2">
    <name type="scientific">Candidatus Fusobacterium pullicola</name>
    <dbReference type="NCBI Taxonomy" id="2838601"/>
    <lineage>
        <taxon>Bacteria</taxon>
        <taxon>Fusobacteriati</taxon>
        <taxon>Fusobacteriota</taxon>
        <taxon>Fusobacteriia</taxon>
        <taxon>Fusobacteriales</taxon>
        <taxon>Fusobacteriaceae</taxon>
        <taxon>Fusobacterium</taxon>
    </lineage>
</organism>
<gene>
    <name evidence="1" type="ORF">IAA47_02980</name>
</gene>
<proteinExistence type="predicted"/>
<reference evidence="1" key="2">
    <citation type="submission" date="2021-04" db="EMBL/GenBank/DDBJ databases">
        <authorList>
            <person name="Gilroy R."/>
        </authorList>
    </citation>
    <scope>NUCLEOTIDE SEQUENCE</scope>
    <source>
        <strain evidence="1">A6-441</strain>
    </source>
</reference>
<dbReference type="EMBL" id="JAHLFN010000024">
    <property type="protein sequence ID" value="MBU3841938.1"/>
    <property type="molecule type" value="Genomic_DNA"/>
</dbReference>